<protein>
    <submittedName>
        <fullName evidence="1">Uncharacterized protein</fullName>
    </submittedName>
</protein>
<reference evidence="1" key="1">
    <citation type="submission" date="2018-05" db="EMBL/GenBank/DDBJ databases">
        <authorList>
            <person name="Lanie J.A."/>
            <person name="Ng W.-L."/>
            <person name="Kazmierczak K.M."/>
            <person name="Andrzejewski T.M."/>
            <person name="Davidsen T.M."/>
            <person name="Wayne K.J."/>
            <person name="Tettelin H."/>
            <person name="Glass J.I."/>
            <person name="Rusch D."/>
            <person name="Podicherti R."/>
            <person name="Tsui H.-C.T."/>
            <person name="Winkler M.E."/>
        </authorList>
    </citation>
    <scope>NUCLEOTIDE SEQUENCE</scope>
</reference>
<name>A0A382V5I5_9ZZZZ</name>
<sequence>MLVFAVDRMFIRKNFITDGLESRAFRTGS</sequence>
<proteinExistence type="predicted"/>
<dbReference type="EMBL" id="UINC01149341">
    <property type="protein sequence ID" value="SVD41754.1"/>
    <property type="molecule type" value="Genomic_DNA"/>
</dbReference>
<dbReference type="AlphaFoldDB" id="A0A382V5I5"/>
<gene>
    <name evidence="1" type="ORF">METZ01_LOCUS394608</name>
</gene>
<evidence type="ECO:0000313" key="1">
    <source>
        <dbReference type="EMBL" id="SVD41754.1"/>
    </source>
</evidence>
<accession>A0A382V5I5</accession>
<organism evidence="1">
    <name type="scientific">marine metagenome</name>
    <dbReference type="NCBI Taxonomy" id="408172"/>
    <lineage>
        <taxon>unclassified sequences</taxon>
        <taxon>metagenomes</taxon>
        <taxon>ecological metagenomes</taxon>
    </lineage>
</organism>